<feature type="compositionally biased region" description="Polar residues" evidence="1">
    <location>
        <begin position="231"/>
        <end position="254"/>
    </location>
</feature>
<feature type="region of interest" description="Disordered" evidence="1">
    <location>
        <begin position="179"/>
        <end position="198"/>
    </location>
</feature>
<dbReference type="PANTHER" id="PTHR23138:SF87">
    <property type="entry name" value="E3 SUMO-PROTEIN LIGASE RANBP2"/>
    <property type="match status" value="1"/>
</dbReference>
<dbReference type="Pfam" id="PF00638">
    <property type="entry name" value="Ran_BP1"/>
    <property type="match status" value="1"/>
</dbReference>
<dbReference type="SUPFAM" id="SSF50729">
    <property type="entry name" value="PH domain-like"/>
    <property type="match status" value="1"/>
</dbReference>
<gene>
    <name evidence="3" type="primary">RANBP2_3</name>
    <name evidence="3" type="ORF">OS493_010234</name>
</gene>
<proteinExistence type="predicted"/>
<comment type="caution">
    <text evidence="3">The sequence shown here is derived from an EMBL/GenBank/DDBJ whole genome shotgun (WGS) entry which is preliminary data.</text>
</comment>
<feature type="compositionally biased region" description="Basic and acidic residues" evidence="1">
    <location>
        <begin position="179"/>
        <end position="188"/>
    </location>
</feature>
<keyword evidence="3" id="KW-0436">Ligase</keyword>
<feature type="compositionally biased region" description="Low complexity" evidence="1">
    <location>
        <begin position="14"/>
        <end position="27"/>
    </location>
</feature>
<sequence>MASPGTPSPRKPKSPLSPSSPLSPESPGYAEDDGPHFEPLIPLPEKVESRTGEEGQEVLFCDRCKLYRYDSDTSQWKDRGVGDIKILHHPSSERYRVLMRREHVFKLCANHMVSADMVLKPFPNSDRAWLWTTLADFSEEVSSAETLAARFRTNEIAGQFKDTFDKAVQSRACKADIVESGAKPEGKHPAVVFDKGVTDDQKERAKRLELPSHFFGYESSSSEASSDHSETCASKQDQPTSNDGPEEISTPSKRQSIDEKKQGKSPGFTGVGSQLFATRNTDDDDGTTEVDHDGPRFEPVIPLPDKIDVKTGRR</sequence>
<organism evidence="3 4">
    <name type="scientific">Desmophyllum pertusum</name>
    <dbReference type="NCBI Taxonomy" id="174260"/>
    <lineage>
        <taxon>Eukaryota</taxon>
        <taxon>Metazoa</taxon>
        <taxon>Cnidaria</taxon>
        <taxon>Anthozoa</taxon>
        <taxon>Hexacorallia</taxon>
        <taxon>Scleractinia</taxon>
        <taxon>Caryophylliina</taxon>
        <taxon>Caryophylliidae</taxon>
        <taxon>Desmophyllum</taxon>
    </lineage>
</organism>
<dbReference type="FunFam" id="2.30.29.30:FF:000018">
    <property type="entry name" value="E3 SUMO-protein ligase RanBP2"/>
    <property type="match status" value="1"/>
</dbReference>
<dbReference type="GO" id="GO:0005643">
    <property type="term" value="C:nuclear pore"/>
    <property type="evidence" value="ECO:0007669"/>
    <property type="project" value="TreeGrafter"/>
</dbReference>
<feature type="region of interest" description="Disordered" evidence="1">
    <location>
        <begin position="217"/>
        <end position="314"/>
    </location>
</feature>
<evidence type="ECO:0000313" key="3">
    <source>
        <dbReference type="EMBL" id="KAJ7392585.1"/>
    </source>
</evidence>
<reference evidence="3" key="1">
    <citation type="submission" date="2023-01" db="EMBL/GenBank/DDBJ databases">
        <title>Genome assembly of the deep-sea coral Lophelia pertusa.</title>
        <authorList>
            <person name="Herrera S."/>
            <person name="Cordes E."/>
        </authorList>
    </citation>
    <scope>NUCLEOTIDE SEQUENCE</scope>
    <source>
        <strain evidence="3">USNM1676648</strain>
        <tissue evidence="3">Polyp</tissue>
    </source>
</reference>
<dbReference type="Proteomes" id="UP001163046">
    <property type="component" value="Unassembled WGS sequence"/>
</dbReference>
<dbReference type="PANTHER" id="PTHR23138">
    <property type="entry name" value="RAN BINDING PROTEIN"/>
    <property type="match status" value="1"/>
</dbReference>
<name>A0A9X0A3X9_9CNID</name>
<evidence type="ECO:0000313" key="4">
    <source>
        <dbReference type="Proteomes" id="UP001163046"/>
    </source>
</evidence>
<accession>A0A9X0A3X9</accession>
<dbReference type="GO" id="GO:0005096">
    <property type="term" value="F:GTPase activator activity"/>
    <property type="evidence" value="ECO:0007669"/>
    <property type="project" value="TreeGrafter"/>
</dbReference>
<dbReference type="Gene3D" id="2.30.29.30">
    <property type="entry name" value="Pleckstrin-homology domain (PH domain)/Phosphotyrosine-binding domain (PTB)"/>
    <property type="match status" value="1"/>
</dbReference>
<dbReference type="GO" id="GO:0016874">
    <property type="term" value="F:ligase activity"/>
    <property type="evidence" value="ECO:0007669"/>
    <property type="project" value="UniProtKB-KW"/>
</dbReference>
<feature type="compositionally biased region" description="Basic and acidic residues" evidence="1">
    <location>
        <begin position="305"/>
        <end position="314"/>
    </location>
</feature>
<evidence type="ECO:0000256" key="1">
    <source>
        <dbReference type="SAM" id="MobiDB-lite"/>
    </source>
</evidence>
<dbReference type="AlphaFoldDB" id="A0A9X0A3X9"/>
<dbReference type="InterPro" id="IPR045255">
    <property type="entry name" value="RanBP1-like"/>
</dbReference>
<dbReference type="InterPro" id="IPR011993">
    <property type="entry name" value="PH-like_dom_sf"/>
</dbReference>
<dbReference type="GO" id="GO:0005737">
    <property type="term" value="C:cytoplasm"/>
    <property type="evidence" value="ECO:0007669"/>
    <property type="project" value="TreeGrafter"/>
</dbReference>
<evidence type="ECO:0000259" key="2">
    <source>
        <dbReference type="PROSITE" id="PS50196"/>
    </source>
</evidence>
<dbReference type="OrthoDB" id="2357150at2759"/>
<dbReference type="SMART" id="SM00160">
    <property type="entry name" value="RanBD"/>
    <property type="match status" value="1"/>
</dbReference>
<feature type="region of interest" description="Disordered" evidence="1">
    <location>
        <begin position="1"/>
        <end position="41"/>
    </location>
</feature>
<keyword evidence="4" id="KW-1185">Reference proteome</keyword>
<protein>
    <submittedName>
        <fullName evidence="3">E3 SUMO-protein ligase RanBP2</fullName>
    </submittedName>
</protein>
<dbReference type="EMBL" id="MU825400">
    <property type="protein sequence ID" value="KAJ7392585.1"/>
    <property type="molecule type" value="Genomic_DNA"/>
</dbReference>
<dbReference type="PROSITE" id="PS50196">
    <property type="entry name" value="RANBD1"/>
    <property type="match status" value="1"/>
</dbReference>
<dbReference type="InterPro" id="IPR000156">
    <property type="entry name" value="Ran_bind_dom"/>
</dbReference>
<feature type="domain" description="RanBD1" evidence="2">
    <location>
        <begin position="36"/>
        <end position="169"/>
    </location>
</feature>